<evidence type="ECO:0000313" key="3">
    <source>
        <dbReference type="Proteomes" id="UP001210925"/>
    </source>
</evidence>
<feature type="transmembrane region" description="Helical" evidence="1">
    <location>
        <begin position="124"/>
        <end position="143"/>
    </location>
</feature>
<protein>
    <submittedName>
        <fullName evidence="2">Uncharacterized protein</fullName>
    </submittedName>
</protein>
<dbReference type="EMBL" id="JADGKB010000067">
    <property type="protein sequence ID" value="KAJ3255377.1"/>
    <property type="molecule type" value="Genomic_DNA"/>
</dbReference>
<gene>
    <name evidence="2" type="ORF">HK103_006296</name>
</gene>
<keyword evidence="1" id="KW-0812">Transmembrane</keyword>
<sequence length="301" mass="35010">MEIINQVVVPIGIMIAVTKAKDIFAFFTSKSKPVNSIVEWLVFGSMVLFLVLGLLPRHNIFKELGIRIDTPSFIIKQKMMVYTGPDLDLIDFLSTDIGRQIYYICGNIDCKWCVDKYDYTTYTLPYILFPYVLFLIVAGFCTFDRPTVRTVTLLGTLLAVVIDVILLGYDGLIDIPFEETQYNLFSRIRFYFALLFLIKPKVDTNDRIANLIHLTSETRLHSIKRETIEQVQSDSTIQSQWNKYQTHKHNIEKMLAKDPEIRRKRADLMITKNIEQIKNESRVLVEQMFGEGEQDELEVWE</sequence>
<organism evidence="2 3">
    <name type="scientific">Boothiomyces macroporosus</name>
    <dbReference type="NCBI Taxonomy" id="261099"/>
    <lineage>
        <taxon>Eukaryota</taxon>
        <taxon>Fungi</taxon>
        <taxon>Fungi incertae sedis</taxon>
        <taxon>Chytridiomycota</taxon>
        <taxon>Chytridiomycota incertae sedis</taxon>
        <taxon>Chytridiomycetes</taxon>
        <taxon>Rhizophydiales</taxon>
        <taxon>Terramycetaceae</taxon>
        <taxon>Boothiomyces</taxon>
    </lineage>
</organism>
<keyword evidence="3" id="KW-1185">Reference proteome</keyword>
<evidence type="ECO:0000313" key="2">
    <source>
        <dbReference type="EMBL" id="KAJ3255377.1"/>
    </source>
</evidence>
<comment type="caution">
    <text evidence="2">The sequence shown here is derived from an EMBL/GenBank/DDBJ whole genome shotgun (WGS) entry which is preliminary data.</text>
</comment>
<accession>A0AAD5Y4P7</accession>
<name>A0AAD5Y4P7_9FUNG</name>
<evidence type="ECO:0000256" key="1">
    <source>
        <dbReference type="SAM" id="Phobius"/>
    </source>
</evidence>
<dbReference type="AlphaFoldDB" id="A0AAD5Y4P7"/>
<dbReference type="Proteomes" id="UP001210925">
    <property type="component" value="Unassembled WGS sequence"/>
</dbReference>
<keyword evidence="1" id="KW-0472">Membrane</keyword>
<keyword evidence="1" id="KW-1133">Transmembrane helix</keyword>
<reference evidence="2" key="1">
    <citation type="submission" date="2020-05" db="EMBL/GenBank/DDBJ databases">
        <title>Phylogenomic resolution of chytrid fungi.</title>
        <authorList>
            <person name="Stajich J.E."/>
            <person name="Amses K."/>
            <person name="Simmons R."/>
            <person name="Seto K."/>
            <person name="Myers J."/>
            <person name="Bonds A."/>
            <person name="Quandt C.A."/>
            <person name="Barry K."/>
            <person name="Liu P."/>
            <person name="Grigoriev I."/>
            <person name="Longcore J.E."/>
            <person name="James T.Y."/>
        </authorList>
    </citation>
    <scope>NUCLEOTIDE SEQUENCE</scope>
    <source>
        <strain evidence="2">PLAUS21</strain>
    </source>
</reference>
<proteinExistence type="predicted"/>
<feature type="transmembrane region" description="Helical" evidence="1">
    <location>
        <begin position="37"/>
        <end position="55"/>
    </location>
</feature>
<feature type="transmembrane region" description="Helical" evidence="1">
    <location>
        <begin position="150"/>
        <end position="169"/>
    </location>
</feature>